<evidence type="ECO:0000313" key="3">
    <source>
        <dbReference type="EMBL" id="CAB4922947.1"/>
    </source>
</evidence>
<dbReference type="EMBL" id="CAFBMG010000268">
    <property type="protein sequence ID" value="CAB4922947.1"/>
    <property type="molecule type" value="Genomic_DNA"/>
</dbReference>
<dbReference type="AlphaFoldDB" id="A0A6J6SHZ1"/>
<dbReference type="Gene3D" id="3.30.30.40">
    <property type="match status" value="1"/>
</dbReference>
<dbReference type="InterPro" id="IPR037171">
    <property type="entry name" value="NagB/RpiA_transferase-like"/>
</dbReference>
<dbReference type="GO" id="GO:0008410">
    <property type="term" value="F:CoA-transferase activity"/>
    <property type="evidence" value="ECO:0007669"/>
    <property type="project" value="InterPro"/>
</dbReference>
<dbReference type="Pfam" id="PF01144">
    <property type="entry name" value="CoA_trans"/>
    <property type="match status" value="1"/>
</dbReference>
<accession>A0A6J6SHZ1</accession>
<reference evidence="2" key="1">
    <citation type="submission" date="2020-05" db="EMBL/GenBank/DDBJ databases">
        <authorList>
            <person name="Chiriac C."/>
            <person name="Salcher M."/>
            <person name="Ghai R."/>
            <person name="Kavagutti S V."/>
        </authorList>
    </citation>
    <scope>NUCLEOTIDE SEQUENCE</scope>
</reference>
<sequence>MPGPDKRCTEDEVVAELSSGMTIGIGGWGSRRKPMSLIRAILRSDLTDLTIVSYGGPDVGLLCRSGKVRKVISGFVSLDSIPLEPHYQAARQNGSIQAAEWDEGMLLLGLQAAAWRVPFLPTRAGLGSDVMKYMSDLRTVTSPYATVLPGQSSGGEFEELLAVPALELDAALVHQNAADVSGNSVWLGEDPFMDDLFVRAAQRSYVSTERILPTTELAGLGDITHLKISRMDVTGVIEAPHGAHFTECLPDYSRDEAFQKRYAATAKSDEAWDEFRAEFLDIDEAGYQAKVKELQV</sequence>
<evidence type="ECO:0000313" key="2">
    <source>
        <dbReference type="EMBL" id="CAB4734328.1"/>
    </source>
</evidence>
<name>A0A6J6SHZ1_9ZZZZ</name>
<dbReference type="InterPro" id="IPR004165">
    <property type="entry name" value="CoA_trans_fam_I"/>
</dbReference>
<organism evidence="2">
    <name type="scientific">freshwater metagenome</name>
    <dbReference type="NCBI Taxonomy" id="449393"/>
    <lineage>
        <taxon>unclassified sequences</taxon>
        <taxon>metagenomes</taxon>
        <taxon>ecological metagenomes</taxon>
    </lineage>
</organism>
<protein>
    <submittedName>
        <fullName evidence="2">Unannotated protein</fullName>
    </submittedName>
</protein>
<evidence type="ECO:0000313" key="1">
    <source>
        <dbReference type="EMBL" id="CAB4532340.1"/>
    </source>
</evidence>
<proteinExistence type="predicted"/>
<dbReference type="EMBL" id="CAEZYU010000016">
    <property type="protein sequence ID" value="CAB4734328.1"/>
    <property type="molecule type" value="Genomic_DNA"/>
</dbReference>
<dbReference type="SUPFAM" id="SSF100950">
    <property type="entry name" value="NagB/RpiA/CoA transferase-like"/>
    <property type="match status" value="1"/>
</dbReference>
<dbReference type="PANTHER" id="PTHR13707">
    <property type="entry name" value="KETOACID-COENZYME A TRANSFERASE"/>
    <property type="match status" value="1"/>
</dbReference>
<dbReference type="EMBL" id="CAEZSF010000028">
    <property type="protein sequence ID" value="CAB4532340.1"/>
    <property type="molecule type" value="Genomic_DNA"/>
</dbReference>
<gene>
    <name evidence="1" type="ORF">UFOPK1358_00473</name>
    <name evidence="2" type="ORF">UFOPK2766_00543</name>
    <name evidence="3" type="ORF">UFOPK3519_02031</name>
</gene>
<dbReference type="PANTHER" id="PTHR13707:SF57">
    <property type="entry name" value="SUCCINYL-COA:3-KETOACID COENZYME A TRANSFERASE SUBUNIT B-RELATED"/>
    <property type="match status" value="1"/>
</dbReference>
<dbReference type="Gene3D" id="3.40.1080.10">
    <property type="entry name" value="Glutaconate Coenzyme A-transferase"/>
    <property type="match status" value="1"/>
</dbReference>
<dbReference type="SMART" id="SM00882">
    <property type="entry name" value="CoA_trans"/>
    <property type="match status" value="1"/>
</dbReference>